<reference evidence="3 4" key="1">
    <citation type="submission" date="2018-07" db="EMBL/GenBank/DDBJ databases">
        <title>Genomic Encyclopedia of Type Strains, Phase IV (KMG-IV): sequencing the most valuable type-strain genomes for metagenomic binning, comparative biology and taxonomic classification.</title>
        <authorList>
            <person name="Goeker M."/>
        </authorList>
    </citation>
    <scope>NUCLEOTIDE SEQUENCE [LARGE SCALE GENOMIC DNA]</scope>
    <source>
        <strain evidence="3 4">DSM 14364</strain>
    </source>
</reference>
<evidence type="ECO:0000313" key="3">
    <source>
        <dbReference type="EMBL" id="RDI57388.1"/>
    </source>
</evidence>
<dbReference type="InterPro" id="IPR018711">
    <property type="entry name" value="NAGPA"/>
</dbReference>
<keyword evidence="4" id="KW-1185">Reference proteome</keyword>
<name>A0A370HHK9_9HYPH</name>
<proteinExistence type="predicted"/>
<comment type="caution">
    <text evidence="3">The sequence shown here is derived from an EMBL/GenBank/DDBJ whole genome shotgun (WGS) entry which is preliminary data.</text>
</comment>
<organism evidence="3 4">
    <name type="scientific">Microvirga subterranea</name>
    <dbReference type="NCBI Taxonomy" id="186651"/>
    <lineage>
        <taxon>Bacteria</taxon>
        <taxon>Pseudomonadati</taxon>
        <taxon>Pseudomonadota</taxon>
        <taxon>Alphaproteobacteria</taxon>
        <taxon>Hyphomicrobiales</taxon>
        <taxon>Methylobacteriaceae</taxon>
        <taxon>Microvirga</taxon>
    </lineage>
</organism>
<evidence type="ECO:0000259" key="2">
    <source>
        <dbReference type="Pfam" id="PF09992"/>
    </source>
</evidence>
<sequence length="249" mass="27273">MPYLTRIFLLIAIFMLPTSMAAAQAREPLCRTVSHRGGEFAVCTVDLRQHQVRLFWRGADGQAFGSFSRLLDSPEGAGLVFAMNAGMYDEALAPVGLYVEGAQEMKRVNTAAGPGNFHMKPNGIFYVRGQQAGVMETGRYVRQKVRADFATQSGPMLVIDGKIHPKISEQGTSRKIRNGVGVRGRNVAVFAISNQPVTFHEFASLFRDELGCSNALFLDGSISSLYSPELNRRDGLLPLGPIIGILPRR</sequence>
<accession>A0A370HHK9</accession>
<gene>
    <name evidence="3" type="ORF">DES45_107309</name>
</gene>
<evidence type="ECO:0000313" key="4">
    <source>
        <dbReference type="Proteomes" id="UP000254925"/>
    </source>
</evidence>
<dbReference type="OrthoDB" id="5515706at2"/>
<dbReference type="Pfam" id="PF09992">
    <property type="entry name" value="NAGPA"/>
    <property type="match status" value="1"/>
</dbReference>
<evidence type="ECO:0000256" key="1">
    <source>
        <dbReference type="SAM" id="SignalP"/>
    </source>
</evidence>
<feature type="signal peptide" evidence="1">
    <location>
        <begin position="1"/>
        <end position="21"/>
    </location>
</feature>
<feature type="chain" id="PRO_5016678607" evidence="1">
    <location>
        <begin position="22"/>
        <end position="249"/>
    </location>
</feature>
<protein>
    <submittedName>
        <fullName evidence="3">Uncharacterized protein YigE (DUF2233 family)</fullName>
    </submittedName>
</protein>
<dbReference type="AlphaFoldDB" id="A0A370HHK9"/>
<dbReference type="EMBL" id="QQBB01000007">
    <property type="protein sequence ID" value="RDI57388.1"/>
    <property type="molecule type" value="Genomic_DNA"/>
</dbReference>
<dbReference type="Proteomes" id="UP000254925">
    <property type="component" value="Unassembled WGS sequence"/>
</dbReference>
<feature type="domain" description="Phosphodiester glycosidase" evidence="2">
    <location>
        <begin position="78"/>
        <end position="225"/>
    </location>
</feature>
<keyword evidence="1" id="KW-0732">Signal</keyword>